<proteinExistence type="predicted"/>
<sequence length="84" mass="9423">MRYIHFPTTAILSVLHLMQDGSMSEIVLVGREGLVGLSELSGGYAGSSRFEVRIGGMAYRVPRWVMRGEVERSPVTFRLMLNYS</sequence>
<name>A0ABN0FXR1_9BURK</name>
<gene>
    <name evidence="1" type="ORF">A33K_18621</name>
</gene>
<protein>
    <submittedName>
        <fullName evidence="1">Uncharacterized protein</fullName>
    </submittedName>
</protein>
<dbReference type="EMBL" id="JH692071">
    <property type="protein sequence ID" value="EIP84766.1"/>
    <property type="molecule type" value="Genomic_DNA"/>
</dbReference>
<reference evidence="2" key="1">
    <citation type="journal article" date="2012" name="J. Bacteriol.">
        <title>Revised Genome Sequence of Burkholderia thailandensis MSMB43 with Improved Annotation.</title>
        <authorList>
            <person name="Zhuo Y."/>
            <person name="Liu L."/>
            <person name="Wang Q."/>
            <person name="Liu X."/>
            <person name="Ren B."/>
            <person name="Liu M."/>
            <person name="Ni P."/>
            <person name="Cheng Y.Q."/>
            <person name="Zhang L."/>
        </authorList>
    </citation>
    <scope>NUCLEOTIDE SEQUENCE [LARGE SCALE GENOMIC DNA]</scope>
    <source>
        <strain evidence="2">MSMB43</strain>
    </source>
</reference>
<evidence type="ECO:0000313" key="1">
    <source>
        <dbReference type="EMBL" id="EIP84766.1"/>
    </source>
</evidence>
<evidence type="ECO:0000313" key="2">
    <source>
        <dbReference type="Proteomes" id="UP000004682"/>
    </source>
</evidence>
<dbReference type="Proteomes" id="UP000004682">
    <property type="component" value="Unassembled WGS sequence"/>
</dbReference>
<keyword evidence="2" id="KW-1185">Reference proteome</keyword>
<organism evidence="1 2">
    <name type="scientific">Burkholderia humptydooensis MSMB43</name>
    <dbReference type="NCBI Taxonomy" id="441157"/>
    <lineage>
        <taxon>Bacteria</taxon>
        <taxon>Pseudomonadati</taxon>
        <taxon>Pseudomonadota</taxon>
        <taxon>Betaproteobacteria</taxon>
        <taxon>Burkholderiales</taxon>
        <taxon>Burkholderiaceae</taxon>
        <taxon>Burkholderia</taxon>
        <taxon>pseudomallei group</taxon>
    </lineage>
</organism>
<accession>A0ABN0FXR1</accession>